<dbReference type="InterPro" id="IPR034746">
    <property type="entry name" value="POTRA"/>
</dbReference>
<evidence type="ECO:0000256" key="2">
    <source>
        <dbReference type="ARBA" id="ARBA00023136"/>
    </source>
</evidence>
<sequence>MCRSVKSLFHYIFFAILIFAGLPGTVSAQTDSLTSPIVIGDIIIEGNHKTRSPIILREMAVKTGDTISPASLPELLEIDRRKIINTNLFVTVDMLPQLNADSVRTDVKVLIKERWYLIALPVFQLADRNFNEWWYDRNRDLSRTIYGAYVSYGNVTGRGDRLRLITEFGFIPKFEIAYSLPYLDKAQKTGITVGASYSMNKTMAHRTWMDKLDYLSSENKNKERFYTYIALTRRNKYYTFHSVDLRWSTSNISDTIARLNPAYMLDGRTSQKYFQLTYSFSYDKRDNTQYPLLGQSAGIQLSKIGLLPTDDVNMGYLYGSYRKYFSLGKNWYANTGVRARLSVPRRQPYLQTIGLGYRNDLVRGYELYVVDGRSYGLLKSEIKYRLFSIRKHFPWIPIKQFNTLPLAVYINTFADAGYVRNNYPELSRTRLGNTMLYGAGTGLDIVTFYNIVARFNVNINAEGDRRFFFNLAREF</sequence>
<dbReference type="Proteomes" id="UP000256373">
    <property type="component" value="Unassembled WGS sequence"/>
</dbReference>
<dbReference type="InterPro" id="IPR010827">
    <property type="entry name" value="BamA/TamA_POTRA"/>
</dbReference>
<dbReference type="InterPro" id="IPR000184">
    <property type="entry name" value="Bac_surfAg_D15"/>
</dbReference>
<reference evidence="4 5" key="1">
    <citation type="submission" date="2018-07" db="EMBL/GenBank/DDBJ databases">
        <title>Dyadobacter roseus sp. nov., isolated from rose rhizosphere soil.</title>
        <authorList>
            <person name="Chen L."/>
        </authorList>
    </citation>
    <scope>NUCLEOTIDE SEQUENCE [LARGE SCALE GENOMIC DNA]</scope>
    <source>
        <strain evidence="4 5">RS19</strain>
    </source>
</reference>
<dbReference type="PROSITE" id="PS51779">
    <property type="entry name" value="POTRA"/>
    <property type="match status" value="1"/>
</dbReference>
<evidence type="ECO:0000256" key="1">
    <source>
        <dbReference type="ARBA" id="ARBA00004370"/>
    </source>
</evidence>
<dbReference type="Pfam" id="PF01103">
    <property type="entry name" value="Omp85"/>
    <property type="match status" value="1"/>
</dbReference>
<dbReference type="GO" id="GO:0019867">
    <property type="term" value="C:outer membrane"/>
    <property type="evidence" value="ECO:0007669"/>
    <property type="project" value="InterPro"/>
</dbReference>
<organism evidence="4 5">
    <name type="scientific">Dyadobacter luteus</name>
    <dbReference type="NCBI Taxonomy" id="2259619"/>
    <lineage>
        <taxon>Bacteria</taxon>
        <taxon>Pseudomonadati</taxon>
        <taxon>Bacteroidota</taxon>
        <taxon>Cytophagia</taxon>
        <taxon>Cytophagales</taxon>
        <taxon>Spirosomataceae</taxon>
        <taxon>Dyadobacter</taxon>
    </lineage>
</organism>
<feature type="domain" description="POTRA" evidence="3">
    <location>
        <begin position="37"/>
        <end position="114"/>
    </location>
</feature>
<dbReference type="Pfam" id="PF07244">
    <property type="entry name" value="POTRA"/>
    <property type="match status" value="1"/>
</dbReference>
<protein>
    <submittedName>
        <fullName evidence="4">Outer membrane protein assembly factor</fullName>
    </submittedName>
</protein>
<comment type="caution">
    <text evidence="4">The sequence shown here is derived from an EMBL/GenBank/DDBJ whole genome shotgun (WGS) entry which is preliminary data.</text>
</comment>
<dbReference type="AlphaFoldDB" id="A0A3D8Y7R2"/>
<dbReference type="Gene3D" id="2.40.160.50">
    <property type="entry name" value="membrane protein fhac: a member of the omp85/tpsb transporter family"/>
    <property type="match status" value="1"/>
</dbReference>
<gene>
    <name evidence="4" type="ORF">DSL64_19030</name>
</gene>
<keyword evidence="2" id="KW-0472">Membrane</keyword>
<evidence type="ECO:0000313" key="5">
    <source>
        <dbReference type="Proteomes" id="UP000256373"/>
    </source>
</evidence>
<keyword evidence="5" id="KW-1185">Reference proteome</keyword>
<dbReference type="Gene3D" id="3.10.20.310">
    <property type="entry name" value="membrane protein fhac"/>
    <property type="match status" value="1"/>
</dbReference>
<dbReference type="EMBL" id="QNUL01000017">
    <property type="protein sequence ID" value="REA59053.1"/>
    <property type="molecule type" value="Genomic_DNA"/>
</dbReference>
<evidence type="ECO:0000259" key="3">
    <source>
        <dbReference type="PROSITE" id="PS51779"/>
    </source>
</evidence>
<dbReference type="OrthoDB" id="9768717at2"/>
<evidence type="ECO:0000313" key="4">
    <source>
        <dbReference type="EMBL" id="REA59053.1"/>
    </source>
</evidence>
<accession>A0A3D8Y7R2</accession>
<name>A0A3D8Y7R2_9BACT</name>
<comment type="subcellular location">
    <subcellularLocation>
        <location evidence="1">Membrane</location>
    </subcellularLocation>
</comment>
<proteinExistence type="predicted"/>
<dbReference type="RefSeq" id="WP_115832510.1">
    <property type="nucleotide sequence ID" value="NZ_QNUL01000017.1"/>
</dbReference>